<proteinExistence type="predicted"/>
<keyword evidence="1" id="KW-1133">Transmembrane helix</keyword>
<name>A0AAJ1R939_9LACO</name>
<accession>A0AAJ1R939</accession>
<feature type="transmembrane region" description="Helical" evidence="1">
    <location>
        <begin position="256"/>
        <end position="278"/>
    </location>
</feature>
<dbReference type="Proteomes" id="UP001167919">
    <property type="component" value="Unassembled WGS sequence"/>
</dbReference>
<feature type="transmembrane region" description="Helical" evidence="1">
    <location>
        <begin position="125"/>
        <end position="152"/>
    </location>
</feature>
<feature type="transmembrane region" description="Helical" evidence="1">
    <location>
        <begin position="181"/>
        <end position="199"/>
    </location>
</feature>
<sequence length="397" mass="45002">MSKLSKNKPLVKIYEQSGHPSKSLQFMFILKNFCELSRMPLVVFLATCALQPFSFINLVALLAVLFTMAAALIIFRYFSSIRGKTPIFLNAGIFVVTCLVSYLFANYIGNCFTDYFVKHEPVSAFSITIFSFKPLFLVLMVTIVLFLPALLVKRLQSFSYMRNCLRTIFKQSLVDANKKNTMFYAILAILLTCLISSSDREFTQLSAWAVILYPAIFLVTNTIASSPEYFEFNDHVRIFVWHKQVKLLMNRCIKVFLTYIFARLVPIYLFVLCLAYIGGWLVQGLLMVLVAASVLVIFALCVQSAGMAADVHEHENAYAIQRQKRVSLLRNTYELTMLVLIVPVVSIPTALLIEHTISSVLYIVFSGFLFLMNILAIFVVLKIISKQIKDGVSYVSC</sequence>
<feature type="transmembrane region" description="Helical" evidence="1">
    <location>
        <begin position="359"/>
        <end position="381"/>
    </location>
</feature>
<feature type="transmembrane region" description="Helical" evidence="1">
    <location>
        <begin position="284"/>
        <end position="311"/>
    </location>
</feature>
<evidence type="ECO:0000313" key="3">
    <source>
        <dbReference type="Proteomes" id="UP001167919"/>
    </source>
</evidence>
<keyword evidence="1" id="KW-0472">Membrane</keyword>
<organism evidence="2 3">
    <name type="scientific">Oenococcus sicerae</name>
    <dbReference type="NCBI Taxonomy" id="2203724"/>
    <lineage>
        <taxon>Bacteria</taxon>
        <taxon>Bacillati</taxon>
        <taxon>Bacillota</taxon>
        <taxon>Bacilli</taxon>
        <taxon>Lactobacillales</taxon>
        <taxon>Lactobacillaceae</taxon>
        <taxon>Oenococcus</taxon>
    </lineage>
</organism>
<protein>
    <submittedName>
        <fullName evidence="2">Uncharacterized protein</fullName>
    </submittedName>
</protein>
<feature type="transmembrane region" description="Helical" evidence="1">
    <location>
        <begin position="205"/>
        <end position="224"/>
    </location>
</feature>
<dbReference type="AlphaFoldDB" id="A0AAJ1R939"/>
<evidence type="ECO:0000256" key="1">
    <source>
        <dbReference type="SAM" id="Phobius"/>
    </source>
</evidence>
<feature type="transmembrane region" description="Helical" evidence="1">
    <location>
        <begin position="87"/>
        <end position="105"/>
    </location>
</feature>
<reference evidence="2" key="1">
    <citation type="submission" date="2019-01" db="EMBL/GenBank/DDBJ databases">
        <title>Oenococcus sicerae UCMA17102.</title>
        <authorList>
            <person name="Cousin F.J."/>
            <person name="Le Guellec R."/>
            <person name="Cretenet M."/>
        </authorList>
    </citation>
    <scope>NUCLEOTIDE SEQUENCE</scope>
    <source>
        <strain evidence="2">UCMA17102</strain>
    </source>
</reference>
<evidence type="ECO:0000313" key="2">
    <source>
        <dbReference type="EMBL" id="MDN6900449.1"/>
    </source>
</evidence>
<keyword evidence="1" id="KW-0812">Transmembrane</keyword>
<gene>
    <name evidence="2" type="ORF">EVC35_05450</name>
</gene>
<dbReference type="RefSeq" id="WP_301711188.1">
    <property type="nucleotide sequence ID" value="NZ_SDWY01000003.1"/>
</dbReference>
<comment type="caution">
    <text evidence="2">The sequence shown here is derived from an EMBL/GenBank/DDBJ whole genome shotgun (WGS) entry which is preliminary data.</text>
</comment>
<dbReference type="EMBL" id="SDWY01000003">
    <property type="protein sequence ID" value="MDN6900449.1"/>
    <property type="molecule type" value="Genomic_DNA"/>
</dbReference>
<feature type="transmembrane region" description="Helical" evidence="1">
    <location>
        <begin position="332"/>
        <end position="353"/>
    </location>
</feature>
<feature type="transmembrane region" description="Helical" evidence="1">
    <location>
        <begin position="55"/>
        <end position="75"/>
    </location>
</feature>